<feature type="region of interest" description="Disordered" evidence="1">
    <location>
        <begin position="540"/>
        <end position="569"/>
    </location>
</feature>
<protein>
    <submittedName>
        <fullName evidence="4">Uncharacterized protein</fullName>
    </submittedName>
</protein>
<evidence type="ECO:0000313" key="4">
    <source>
        <dbReference type="EMBL" id="GAO17347.1"/>
    </source>
</evidence>
<proteinExistence type="predicted"/>
<dbReference type="AlphaFoldDB" id="A0A063CA76"/>
<dbReference type="STRING" id="1159556.A0A063CA76"/>
<dbReference type="PANTHER" id="PTHR31005:SF8">
    <property type="entry name" value="DUF4139 DOMAIN-CONTAINING PROTEIN"/>
    <property type="match status" value="1"/>
</dbReference>
<dbReference type="EMBL" id="BBTG02000021">
    <property type="protein sequence ID" value="GAO17347.1"/>
    <property type="molecule type" value="Genomic_DNA"/>
</dbReference>
<dbReference type="Pfam" id="PF13600">
    <property type="entry name" value="DUF4140"/>
    <property type="match status" value="1"/>
</dbReference>
<feature type="compositionally biased region" description="Polar residues" evidence="1">
    <location>
        <begin position="279"/>
        <end position="289"/>
    </location>
</feature>
<reference evidence="4" key="1">
    <citation type="journal article" date="2016" name="Genome Announc.">
        <title>Genome Sequence of Ustilaginoidea virens IPU010, a Rice Pathogenic Fungus Causing False Smut.</title>
        <authorList>
            <person name="Kumagai T."/>
            <person name="Ishii T."/>
            <person name="Terai G."/>
            <person name="Umemura M."/>
            <person name="Machida M."/>
            <person name="Asai K."/>
        </authorList>
    </citation>
    <scope>NUCLEOTIDE SEQUENCE [LARGE SCALE GENOMIC DNA]</scope>
    <source>
        <strain evidence="4">IPU010</strain>
    </source>
</reference>
<dbReference type="KEGG" id="uvi:66061001"/>
<evidence type="ECO:0000313" key="6">
    <source>
        <dbReference type="Proteomes" id="UP000027002"/>
    </source>
</evidence>
<dbReference type="InterPro" id="IPR011935">
    <property type="entry name" value="CHP02231"/>
</dbReference>
<feature type="region of interest" description="Disordered" evidence="1">
    <location>
        <begin position="82"/>
        <end position="112"/>
    </location>
</feature>
<keyword evidence="6" id="KW-1185">Reference proteome</keyword>
<dbReference type="OrthoDB" id="10068793at2759"/>
<feature type="compositionally biased region" description="Acidic residues" evidence="1">
    <location>
        <begin position="551"/>
        <end position="566"/>
    </location>
</feature>
<evidence type="ECO:0000259" key="2">
    <source>
        <dbReference type="Pfam" id="PF13598"/>
    </source>
</evidence>
<evidence type="ECO:0000256" key="1">
    <source>
        <dbReference type="SAM" id="MobiDB-lite"/>
    </source>
</evidence>
<feature type="region of interest" description="Disordered" evidence="1">
    <location>
        <begin position="451"/>
        <end position="483"/>
    </location>
</feature>
<feature type="compositionally biased region" description="Acidic residues" evidence="1">
    <location>
        <begin position="89"/>
        <end position="108"/>
    </location>
</feature>
<feature type="domain" description="DUF4139" evidence="2">
    <location>
        <begin position="318"/>
        <end position="799"/>
    </location>
</feature>
<feature type="region of interest" description="Disordered" evidence="1">
    <location>
        <begin position="514"/>
        <end position="533"/>
    </location>
</feature>
<dbReference type="InterPro" id="IPR025554">
    <property type="entry name" value="DUF4140"/>
</dbReference>
<evidence type="ECO:0000259" key="3">
    <source>
        <dbReference type="Pfam" id="PF13600"/>
    </source>
</evidence>
<dbReference type="Proteomes" id="UP000027002">
    <property type="component" value="Chromosome 1"/>
</dbReference>
<gene>
    <name evidence="5" type="ORF">UV8b_00223</name>
    <name evidence="4" type="ORF">UVI_02038670</name>
</gene>
<reference evidence="5" key="3">
    <citation type="submission" date="2020-03" db="EMBL/GenBank/DDBJ databases">
        <title>A mixture of massive structural variations and highly conserved coding sequences in Ustilaginoidea virens genome.</title>
        <authorList>
            <person name="Zhang K."/>
            <person name="Zhao Z."/>
            <person name="Zhang Z."/>
            <person name="Li Y."/>
            <person name="Hsiang T."/>
            <person name="Sun W."/>
        </authorList>
    </citation>
    <scope>NUCLEOTIDE SEQUENCE</scope>
    <source>
        <strain evidence="5">UV-8b</strain>
    </source>
</reference>
<feature type="domain" description="DUF4140" evidence="3">
    <location>
        <begin position="19"/>
        <end position="150"/>
    </location>
</feature>
<dbReference type="Pfam" id="PF13598">
    <property type="entry name" value="DUF4139"/>
    <property type="match status" value="1"/>
</dbReference>
<dbReference type="InterPro" id="IPR037291">
    <property type="entry name" value="DUF4139"/>
</dbReference>
<accession>A0A063CA76</accession>
<dbReference type="PANTHER" id="PTHR31005">
    <property type="entry name" value="DUF4139 DOMAIN-CONTAINING PROTEIN"/>
    <property type="match status" value="1"/>
</dbReference>
<dbReference type="RefSeq" id="XP_042993655.1">
    <property type="nucleotide sequence ID" value="XM_043137721.1"/>
</dbReference>
<feature type="region of interest" description="Disordered" evidence="1">
    <location>
        <begin position="275"/>
        <end position="296"/>
    </location>
</feature>
<dbReference type="EMBL" id="CP072753">
    <property type="protein sequence ID" value="QUC15982.1"/>
    <property type="molecule type" value="Genomic_DNA"/>
</dbReference>
<sequence>MDSVNTIDYHLRDLPTRSVTLFPTRAQVRRDIANVALKPGTNHVTICGLSPTVDEDSVKIEGAVALTISDVCVEARPNRDIFEQVYPDSDTDGSDDDDDDDDDDEEDDEPRRWREHAELRDAKEKLMALQDARRLADEAVASAESRLRLLDAHGKTLDRKRGVVIQDCLQTYKEQRSVAYADYMSGLKDLRQISDRIEDQLDDVYRLQKIDDKARAKAQREKDKARRVKEKDLFTKARRREERRKEKQRIRAERQKFWPKFCYAVKITLETDDVMTPAGSPTTSVSGDTRLSKPAGSDADADAAAAAAAAAPVWCSLVLSYVTSSAYWAPSYDLQLSTVDGAGTLSFDAELHNSTSEAWSNCKIVLSTSQATFSGLDDAIPTLNPWYLGLAHGAPPFGYGQSHEQIARSHDEMSSTNAYLAKHKQTWQQKPRSDMFGVPDQVGSLAAFQSHRRMEKKAKAQAFESSIAPPLPPPPVPASSSLSSSSLMAANAQRRSSSALFGSAAASAVAPGGFGAAGTEASVDRREMPRSVSRAKKMMTMTSEKEKEMGMIDEDADDRSEPESEAADSVMEETGLTSTYELPGLKTLVPKSVATKQRVAHIRFANIAYSHTVVAKYKPVAYLKARFKNTSRMTLFKGRAGLTLDGSFMGRTTLPRCSAGEAFTLSLGVDPAIKVTYPKPIIQRATAGLFSKENTAVFTRNITLHNTRASSGKPTSLVVLDQTPLSQDEKLRIEVLIPQGVAFGAGEVRAGSPGLEGRDNKEWGTAKARLKKDGEVSWDVSLNPGKAVRLTLEYGIAFPTGTYPC</sequence>
<evidence type="ECO:0000313" key="5">
    <source>
        <dbReference type="EMBL" id="QUC15982.1"/>
    </source>
</evidence>
<dbReference type="GeneID" id="66061001"/>
<organism evidence="4 7">
    <name type="scientific">Ustilaginoidea virens</name>
    <name type="common">Rice false smut fungus</name>
    <name type="synonym">Villosiclava virens</name>
    <dbReference type="NCBI Taxonomy" id="1159556"/>
    <lineage>
        <taxon>Eukaryota</taxon>
        <taxon>Fungi</taxon>
        <taxon>Dikarya</taxon>
        <taxon>Ascomycota</taxon>
        <taxon>Pezizomycotina</taxon>
        <taxon>Sordariomycetes</taxon>
        <taxon>Hypocreomycetidae</taxon>
        <taxon>Hypocreales</taxon>
        <taxon>Clavicipitaceae</taxon>
        <taxon>Ustilaginoidea</taxon>
    </lineage>
</organism>
<dbReference type="Proteomes" id="UP000054053">
    <property type="component" value="Unassembled WGS sequence"/>
</dbReference>
<name>A0A063CA76_USTVR</name>
<reference evidence="7" key="2">
    <citation type="journal article" date="2016" name="Genome Announc.">
        <title>Genome sequence of Ustilaginoidea virens IPU010, a rice pathogenic fungus causing false smut.</title>
        <authorList>
            <person name="Kumagai T."/>
            <person name="Ishii T."/>
            <person name="Terai G."/>
            <person name="Umemura M."/>
            <person name="Machida M."/>
            <person name="Asai K."/>
        </authorList>
    </citation>
    <scope>NUCLEOTIDE SEQUENCE [LARGE SCALE GENOMIC DNA]</scope>
    <source>
        <strain evidence="7">IPU010</strain>
    </source>
</reference>
<dbReference type="HOGENOM" id="CLU_010457_1_0_1"/>
<evidence type="ECO:0000313" key="7">
    <source>
        <dbReference type="Proteomes" id="UP000054053"/>
    </source>
</evidence>